<dbReference type="EMBL" id="OZ026884">
    <property type="protein sequence ID" value="CAL1240427.1"/>
    <property type="molecule type" value="Genomic_DNA"/>
</dbReference>
<dbReference type="InterPro" id="IPR058792">
    <property type="entry name" value="Beta-barrel_RND_2"/>
</dbReference>
<dbReference type="RefSeq" id="WP_348757023.1">
    <property type="nucleotide sequence ID" value="NZ_OZ026884.1"/>
</dbReference>
<dbReference type="Proteomes" id="UP001497493">
    <property type="component" value="Chromosome"/>
</dbReference>
<dbReference type="PANTHER" id="PTHR32347">
    <property type="entry name" value="EFFLUX SYSTEM COMPONENT YKNX-RELATED"/>
    <property type="match status" value="1"/>
</dbReference>
<keyword evidence="3" id="KW-0732">Signal</keyword>
<dbReference type="Pfam" id="PF25881">
    <property type="entry name" value="HH_YBHG"/>
    <property type="match status" value="1"/>
</dbReference>
<evidence type="ECO:0000259" key="7">
    <source>
        <dbReference type="Pfam" id="PF25881"/>
    </source>
</evidence>
<dbReference type="Gene3D" id="2.40.50.100">
    <property type="match status" value="1"/>
</dbReference>
<name>A0ABM9NIH8_9GAMM</name>
<feature type="domain" description="CusB-like beta-barrel" evidence="8">
    <location>
        <begin position="245"/>
        <end position="331"/>
    </location>
</feature>
<dbReference type="Gene3D" id="2.40.30.170">
    <property type="match status" value="1"/>
</dbReference>
<dbReference type="InterPro" id="IPR006311">
    <property type="entry name" value="TAT_signal"/>
</dbReference>
<dbReference type="SUPFAM" id="SSF111369">
    <property type="entry name" value="HlyD-like secretion proteins"/>
    <property type="match status" value="2"/>
</dbReference>
<dbReference type="Pfam" id="PF25954">
    <property type="entry name" value="Beta-barrel_RND_2"/>
    <property type="match status" value="1"/>
</dbReference>
<comment type="similarity">
    <text evidence="2">Belongs to the UPF0194 family.</text>
</comment>
<dbReference type="PANTHER" id="PTHR32347:SF29">
    <property type="entry name" value="UPF0194 MEMBRANE PROTEIN YBHG"/>
    <property type="match status" value="1"/>
</dbReference>
<evidence type="ECO:0000313" key="9">
    <source>
        <dbReference type="EMBL" id="CAL1240427.1"/>
    </source>
</evidence>
<dbReference type="InterPro" id="IPR050465">
    <property type="entry name" value="UPF0194_transport"/>
</dbReference>
<dbReference type="InterPro" id="IPR059052">
    <property type="entry name" value="HH_YbhG-like"/>
</dbReference>
<accession>A0ABM9NIH8</accession>
<evidence type="ECO:0000256" key="3">
    <source>
        <dbReference type="ARBA" id="ARBA00022729"/>
    </source>
</evidence>
<evidence type="ECO:0000256" key="1">
    <source>
        <dbReference type="ARBA" id="ARBA00004418"/>
    </source>
</evidence>
<reference evidence="9 10" key="1">
    <citation type="submission" date="2024-04" db="EMBL/GenBank/DDBJ databases">
        <authorList>
            <person name="Cremers G."/>
        </authorList>
    </citation>
    <scope>NUCLEOTIDE SEQUENCE [LARGE SCALE GENOMIC DNA]</scope>
    <source>
        <strain evidence="9">MeCH1-AG</strain>
    </source>
</reference>
<evidence type="ECO:0000256" key="4">
    <source>
        <dbReference type="ARBA" id="ARBA00022764"/>
    </source>
</evidence>
<evidence type="ECO:0000256" key="5">
    <source>
        <dbReference type="ARBA" id="ARBA00023054"/>
    </source>
</evidence>
<sequence length="351" mass="38846">MRLNRRRLLLAAGALILVLVALAVGWWPQREKTPARLVLYGNIDIRQVDLGFGVEGPLAQVLVEEGDRVVKGQTLALLEQEAFVDAVASAEATLKRGEARLAELVHGPRPQEIRKARATLEAARAALANAELIQRRRQWLLDDQERAGSREEADTARAEAIAARARFKEAQESLALLLEGTRREQLEQQRAEVEAQRAELARLRYRLSRATLKAPAAGIVRTRIQEPGAIVLANSPVLSLALTEPLWLRTYVDEPQLGKVRLGMPARITTDSYPGKEYRGWVGYISPVAEFTPKTVETPELRTSLVYQVRVYTCDPDQELKLGMPATVTLALDQAGRQPPASLADYCSSPP</sequence>
<evidence type="ECO:0000256" key="2">
    <source>
        <dbReference type="ARBA" id="ARBA00010602"/>
    </source>
</evidence>
<keyword evidence="4" id="KW-0574">Periplasm</keyword>
<keyword evidence="5 6" id="KW-0175">Coiled coil</keyword>
<gene>
    <name evidence="9" type="ORF">MECH1_V1_1651</name>
</gene>
<comment type="subcellular location">
    <subcellularLocation>
        <location evidence="1">Periplasm</location>
    </subcellularLocation>
</comment>
<feature type="domain" description="YbhG-like alpha-helical hairpin" evidence="7">
    <location>
        <begin position="82"/>
        <end position="205"/>
    </location>
</feature>
<organism evidence="9 10">
    <name type="scientific">Candidatus Methylocalor cossyra</name>
    <dbReference type="NCBI Taxonomy" id="3108543"/>
    <lineage>
        <taxon>Bacteria</taxon>
        <taxon>Pseudomonadati</taxon>
        <taxon>Pseudomonadota</taxon>
        <taxon>Gammaproteobacteria</taxon>
        <taxon>Methylococcales</taxon>
        <taxon>Methylococcaceae</taxon>
        <taxon>Candidatus Methylocalor</taxon>
    </lineage>
</organism>
<evidence type="ECO:0000313" key="10">
    <source>
        <dbReference type="Proteomes" id="UP001497493"/>
    </source>
</evidence>
<protein>
    <submittedName>
        <fullName evidence="9">Predicted membrane fusion protein (MFP) component of efflux pump, membrane anchor protein YbhG</fullName>
    </submittedName>
</protein>
<feature type="coiled-coil region" evidence="6">
    <location>
        <begin position="183"/>
        <end position="213"/>
    </location>
</feature>
<dbReference type="PROSITE" id="PS51318">
    <property type="entry name" value="TAT"/>
    <property type="match status" value="1"/>
</dbReference>
<proteinExistence type="inferred from homology"/>
<evidence type="ECO:0000256" key="6">
    <source>
        <dbReference type="SAM" id="Coils"/>
    </source>
</evidence>
<keyword evidence="10" id="KW-1185">Reference proteome</keyword>
<evidence type="ECO:0000259" key="8">
    <source>
        <dbReference type="Pfam" id="PF25954"/>
    </source>
</evidence>